<gene>
    <name evidence="1" type="ORF">CHU92_12770</name>
</gene>
<reference evidence="1 2" key="1">
    <citation type="submission" date="2017-07" db="EMBL/GenBank/DDBJ databases">
        <title>Flavobacterium cyanobacteriorum sp. nov., isolated from cyanobacterial aggregates in a eutrophic lake.</title>
        <authorList>
            <person name="Cai H."/>
        </authorList>
    </citation>
    <scope>NUCLEOTIDE SEQUENCE [LARGE SCALE GENOMIC DNA]</scope>
    <source>
        <strain evidence="1 2">TH021</strain>
    </source>
</reference>
<keyword evidence="1" id="KW-0132">Cell division</keyword>
<dbReference type="AlphaFoldDB" id="A0A255YVQ9"/>
<keyword evidence="2" id="KW-1185">Reference proteome</keyword>
<protein>
    <submittedName>
        <fullName evidence="1">Cell division protein FtsQ</fullName>
    </submittedName>
</protein>
<organism evidence="1 2">
    <name type="scientific">Flavobacterium cyanobacteriorum</name>
    <dbReference type="NCBI Taxonomy" id="2022802"/>
    <lineage>
        <taxon>Bacteria</taxon>
        <taxon>Pseudomonadati</taxon>
        <taxon>Bacteroidota</taxon>
        <taxon>Flavobacteriia</taxon>
        <taxon>Flavobacteriales</taxon>
        <taxon>Flavobacteriaceae</taxon>
        <taxon>Flavobacterium</taxon>
    </lineage>
</organism>
<keyword evidence="1" id="KW-0131">Cell cycle</keyword>
<dbReference type="GO" id="GO:0051301">
    <property type="term" value="P:cell division"/>
    <property type="evidence" value="ECO:0007669"/>
    <property type="project" value="UniProtKB-KW"/>
</dbReference>
<dbReference type="OrthoDB" id="1466667at2"/>
<accession>A0A255YVQ9</accession>
<dbReference type="Proteomes" id="UP000216605">
    <property type="component" value="Unassembled WGS sequence"/>
</dbReference>
<proteinExistence type="predicted"/>
<comment type="caution">
    <text evidence="1">The sequence shown here is derived from an EMBL/GenBank/DDBJ whole genome shotgun (WGS) entry which is preliminary data.</text>
</comment>
<dbReference type="EMBL" id="NOXV01000299">
    <property type="protein sequence ID" value="OYQ33261.1"/>
    <property type="molecule type" value="Genomic_DNA"/>
</dbReference>
<name>A0A255YVQ9_9FLAO</name>
<sequence length="240" mass="27778">MKNIKWNDVRLVLMLGLVIFLYSFSSKRNESRKLKAAEVEFAENENFITLEKVNKLLIQNYGNVTGIPKVNLDLNNVEKRLDANPMIEKAEVFATVDGKLRAVITQKKPLARVYEGSRSYYIDYEGKEMPLSENYTARVPLVTGEIHLLQKGQLHRLLRYIYDDDFLKKNIIGLEVNPTGGVVMKNRNYDYDIFFGAAMNIEKKFSNYKAFLQDAVKDTLIEQYKTINLKFTQQVVCTKK</sequence>
<dbReference type="RefSeq" id="WP_094416165.1">
    <property type="nucleotide sequence ID" value="NZ_NOXV01000299.1"/>
</dbReference>
<evidence type="ECO:0000313" key="1">
    <source>
        <dbReference type="EMBL" id="OYQ33261.1"/>
    </source>
</evidence>
<evidence type="ECO:0000313" key="2">
    <source>
        <dbReference type="Proteomes" id="UP000216605"/>
    </source>
</evidence>